<dbReference type="InterPro" id="IPR032710">
    <property type="entry name" value="NTF2-like_dom_sf"/>
</dbReference>
<dbReference type="InterPro" id="IPR037401">
    <property type="entry name" value="SnoaL-like"/>
</dbReference>
<evidence type="ECO:0000259" key="1">
    <source>
        <dbReference type="Pfam" id="PF12680"/>
    </source>
</evidence>
<organism evidence="2 3">
    <name type="scientific">Chitinophaga tropicalis</name>
    <dbReference type="NCBI Taxonomy" id="2683588"/>
    <lineage>
        <taxon>Bacteria</taxon>
        <taxon>Pseudomonadati</taxon>
        <taxon>Bacteroidota</taxon>
        <taxon>Chitinophagia</taxon>
        <taxon>Chitinophagales</taxon>
        <taxon>Chitinophagaceae</taxon>
        <taxon>Chitinophaga</taxon>
    </lineage>
</organism>
<protein>
    <submittedName>
        <fullName evidence="2">Nuclear transport factor 2 family protein</fullName>
    </submittedName>
</protein>
<accession>A0A7K1UAD3</accession>
<dbReference type="Proteomes" id="UP000461730">
    <property type="component" value="Unassembled WGS sequence"/>
</dbReference>
<dbReference type="PANTHER" id="PTHR41252:SF1">
    <property type="entry name" value="BLR2505 PROTEIN"/>
    <property type="match status" value="1"/>
</dbReference>
<sequence>MIQETVKALTVVQEMLTAFGKGDLESLKQTLSEDTVWIYHGVDGIPYNGTYQGKEGAVNFIMNIMNNVDILDFQITKMIADQNTVVVLGSEKQKIKNNSEVLEQKWVQVYTVENNLITRLEEFSNTAFSFQLFQR</sequence>
<comment type="caution">
    <text evidence="2">The sequence shown here is derived from an EMBL/GenBank/DDBJ whole genome shotgun (WGS) entry which is preliminary data.</text>
</comment>
<evidence type="ECO:0000313" key="3">
    <source>
        <dbReference type="Proteomes" id="UP000461730"/>
    </source>
</evidence>
<dbReference type="AlphaFoldDB" id="A0A7K1UAD3"/>
<feature type="domain" description="SnoaL-like" evidence="1">
    <location>
        <begin position="12"/>
        <end position="119"/>
    </location>
</feature>
<proteinExistence type="predicted"/>
<evidence type="ECO:0000313" key="2">
    <source>
        <dbReference type="EMBL" id="MVT11327.1"/>
    </source>
</evidence>
<dbReference type="RefSeq" id="WP_157308749.1">
    <property type="nucleotide sequence ID" value="NZ_WRXN01000012.1"/>
</dbReference>
<name>A0A7K1UAD3_9BACT</name>
<dbReference type="PANTHER" id="PTHR41252">
    <property type="entry name" value="BLR2505 PROTEIN"/>
    <property type="match status" value="1"/>
</dbReference>
<dbReference type="EMBL" id="WRXN01000012">
    <property type="protein sequence ID" value="MVT11327.1"/>
    <property type="molecule type" value="Genomic_DNA"/>
</dbReference>
<gene>
    <name evidence="2" type="ORF">GO493_23865</name>
</gene>
<dbReference type="SUPFAM" id="SSF54427">
    <property type="entry name" value="NTF2-like"/>
    <property type="match status" value="1"/>
</dbReference>
<dbReference type="Pfam" id="PF12680">
    <property type="entry name" value="SnoaL_2"/>
    <property type="match status" value="1"/>
</dbReference>
<reference evidence="2 3" key="1">
    <citation type="submission" date="2019-12" db="EMBL/GenBank/DDBJ databases">
        <title>Chitinophaga sp. strain ysch24 (GDMCC 1.1355), whole genome shotgun sequence.</title>
        <authorList>
            <person name="Zhang X."/>
        </authorList>
    </citation>
    <scope>NUCLEOTIDE SEQUENCE [LARGE SCALE GENOMIC DNA]</scope>
    <source>
        <strain evidence="3">ysch24</strain>
    </source>
</reference>
<dbReference type="Gene3D" id="3.10.450.50">
    <property type="match status" value="1"/>
</dbReference>
<keyword evidence="3" id="KW-1185">Reference proteome</keyword>